<accession>A0AAW4NFJ7</accession>
<proteinExistence type="predicted"/>
<reference evidence="1" key="1">
    <citation type="submission" date="2021-06" db="EMBL/GenBank/DDBJ databases">
        <title>Collection of gut derived symbiotic bacterial strains cultured from healthy donors.</title>
        <authorList>
            <person name="Lin H."/>
            <person name="Littmann E."/>
            <person name="Pamer E.G."/>
        </authorList>
    </citation>
    <scope>NUCLEOTIDE SEQUENCE</scope>
    <source>
        <strain evidence="1">MSK.21.60</strain>
    </source>
</reference>
<name>A0AAW4NFJ7_9BACT</name>
<gene>
    <name evidence="1" type="ORF">KSW80_09630</name>
</gene>
<sequence>MKVTSEPCFKNGSGLMMWQERNCCRCQKAVWYNAKLDRYPNYKCAVQRDIEHQAAGIMEINERSFHAAHETSTCPFFKGKEEDKTPEEVLDFSKGESVFNETPMFNDIEHARNIEHATPEVPQKKPEKVENPIDPELMKLAMENGIDYDVLKKAEQIVPSEMAKAKKRASLAYNTEEQFKQDVRESTRKMLNTFTWEENMMIAFVPLVIEHIAWMYADKVMKQCADLHISETKKLTRVVKQIREEYNSLLKKDLDVLHIRRIQVQTEEFCKLHQNDFTILWYCVKNQYRKQFPDDPYAEMRTDAYISILMCKFIAEHNKRMDALIATKIQKKTKSIQNPLILKLQACMDAYCGNDVIDKNEHIEAALRILQKNVAAINFEIDDKL</sequence>
<protein>
    <submittedName>
        <fullName evidence="1">Uncharacterized protein</fullName>
    </submittedName>
</protein>
<dbReference type="AlphaFoldDB" id="A0AAW4NFJ7"/>
<dbReference type="EMBL" id="JAHOEP010000024">
    <property type="protein sequence ID" value="MBV3408654.1"/>
    <property type="molecule type" value="Genomic_DNA"/>
</dbReference>
<comment type="caution">
    <text evidence="1">The sequence shown here is derived from an EMBL/GenBank/DDBJ whole genome shotgun (WGS) entry which is preliminary data.</text>
</comment>
<evidence type="ECO:0000313" key="2">
    <source>
        <dbReference type="Proteomes" id="UP001196316"/>
    </source>
</evidence>
<organism evidence="1 2">
    <name type="scientific">Segatella copri</name>
    <dbReference type="NCBI Taxonomy" id="165179"/>
    <lineage>
        <taxon>Bacteria</taxon>
        <taxon>Pseudomonadati</taxon>
        <taxon>Bacteroidota</taxon>
        <taxon>Bacteroidia</taxon>
        <taxon>Bacteroidales</taxon>
        <taxon>Prevotellaceae</taxon>
        <taxon>Segatella</taxon>
    </lineage>
</organism>
<evidence type="ECO:0000313" key="1">
    <source>
        <dbReference type="EMBL" id="MBV3408654.1"/>
    </source>
</evidence>
<dbReference type="Proteomes" id="UP001196316">
    <property type="component" value="Unassembled WGS sequence"/>
</dbReference>
<dbReference type="RefSeq" id="WP_217326670.1">
    <property type="nucleotide sequence ID" value="NZ_JAHOEK010000023.1"/>
</dbReference>